<dbReference type="RefSeq" id="WP_187683626.1">
    <property type="nucleotide sequence ID" value="NZ_AP023396.1"/>
</dbReference>
<dbReference type="AlphaFoldDB" id="A0A7G1KMW8"/>
<accession>A0A7G1KMW8</accession>
<evidence type="ECO:0000313" key="3">
    <source>
        <dbReference type="EMBL" id="BCK56577.1"/>
    </source>
</evidence>
<sequence length="245" mass="25966">MTTTGSLHDHTVVVMGGTAGIGFATARAFLEAGASVWITGRDTERLGSAVTALAAGRVQGAALDARDPGRVERFLTRVGRIDHLVLSFGSDEVSTWFREMTMDIWRRHFDDKFLAHIQTLRIALPRLRPDGSVTVLTGAAARTAAAGDSLWAAADGAMDAVIPTLAVELAPLRVNAVSPGVTATAWWERLPAAERQRVFDRTAAALPARRIGQPADVADAVVFLARNTYVTGTVLAVDGGSPLVL</sequence>
<dbReference type="KEGG" id="nwl:NWFMUON74_43490"/>
<protein>
    <submittedName>
        <fullName evidence="3">Short chain dehydrogenase</fullName>
    </submittedName>
</protein>
<dbReference type="Gene3D" id="3.40.50.720">
    <property type="entry name" value="NAD(P)-binding Rossmann-like Domain"/>
    <property type="match status" value="1"/>
</dbReference>
<evidence type="ECO:0000313" key="4">
    <source>
        <dbReference type="Proteomes" id="UP000516173"/>
    </source>
</evidence>
<evidence type="ECO:0000256" key="2">
    <source>
        <dbReference type="ARBA" id="ARBA00023002"/>
    </source>
</evidence>
<proteinExistence type="inferred from homology"/>
<dbReference type="GO" id="GO:0016491">
    <property type="term" value="F:oxidoreductase activity"/>
    <property type="evidence" value="ECO:0007669"/>
    <property type="project" value="UniProtKB-KW"/>
</dbReference>
<dbReference type="GeneID" id="80348821"/>
<dbReference type="EMBL" id="AP023396">
    <property type="protein sequence ID" value="BCK56577.1"/>
    <property type="molecule type" value="Genomic_DNA"/>
</dbReference>
<dbReference type="PANTHER" id="PTHR43477:SF1">
    <property type="entry name" value="DIHYDROANTICAPSIN 7-DEHYDROGENASE"/>
    <property type="match status" value="1"/>
</dbReference>
<dbReference type="Pfam" id="PF13561">
    <property type="entry name" value="adh_short_C2"/>
    <property type="match status" value="1"/>
</dbReference>
<dbReference type="InterPro" id="IPR036291">
    <property type="entry name" value="NAD(P)-bd_dom_sf"/>
</dbReference>
<keyword evidence="2" id="KW-0560">Oxidoreductase</keyword>
<gene>
    <name evidence="3" type="ORF">NWFMUON74_43490</name>
</gene>
<evidence type="ECO:0000256" key="1">
    <source>
        <dbReference type="ARBA" id="ARBA00006484"/>
    </source>
</evidence>
<organism evidence="3 4">
    <name type="scientific">Nocardia wallacei</name>
    <dbReference type="NCBI Taxonomy" id="480035"/>
    <lineage>
        <taxon>Bacteria</taxon>
        <taxon>Bacillati</taxon>
        <taxon>Actinomycetota</taxon>
        <taxon>Actinomycetes</taxon>
        <taxon>Mycobacteriales</taxon>
        <taxon>Nocardiaceae</taxon>
        <taxon>Nocardia</taxon>
    </lineage>
</organism>
<name>A0A7G1KMW8_9NOCA</name>
<keyword evidence="4" id="KW-1185">Reference proteome</keyword>
<dbReference type="PRINTS" id="PR00081">
    <property type="entry name" value="GDHRDH"/>
</dbReference>
<reference evidence="3 4" key="1">
    <citation type="submission" date="2020-08" db="EMBL/GenBank/DDBJ databases">
        <title>Genome Sequencing of Nocardia wallacei strain FMUON74 and assembly.</title>
        <authorList>
            <person name="Toyokawa M."/>
            <person name="Uesaka K."/>
        </authorList>
    </citation>
    <scope>NUCLEOTIDE SEQUENCE [LARGE SCALE GENOMIC DNA]</scope>
    <source>
        <strain evidence="3 4">FMUON74</strain>
    </source>
</reference>
<dbReference type="InterPro" id="IPR051122">
    <property type="entry name" value="SDR_DHRS6-like"/>
</dbReference>
<comment type="similarity">
    <text evidence="1">Belongs to the short-chain dehydrogenases/reductases (SDR) family.</text>
</comment>
<dbReference type="SUPFAM" id="SSF51735">
    <property type="entry name" value="NAD(P)-binding Rossmann-fold domains"/>
    <property type="match status" value="1"/>
</dbReference>
<dbReference type="PANTHER" id="PTHR43477">
    <property type="entry name" value="DIHYDROANTICAPSIN 7-DEHYDROGENASE"/>
    <property type="match status" value="1"/>
</dbReference>
<dbReference type="Proteomes" id="UP000516173">
    <property type="component" value="Chromosome"/>
</dbReference>
<dbReference type="InterPro" id="IPR002347">
    <property type="entry name" value="SDR_fam"/>
</dbReference>